<reference evidence="2 3" key="1">
    <citation type="journal article" date="2016" name="Nat. Commun.">
        <title>Thousands of microbial genomes shed light on interconnected biogeochemical processes in an aquifer system.</title>
        <authorList>
            <person name="Anantharaman K."/>
            <person name="Brown C.T."/>
            <person name="Hug L.A."/>
            <person name="Sharon I."/>
            <person name="Castelle C.J."/>
            <person name="Probst A.J."/>
            <person name="Thomas B.C."/>
            <person name="Singh A."/>
            <person name="Wilkins M.J."/>
            <person name="Karaoz U."/>
            <person name="Brodie E.L."/>
            <person name="Williams K.H."/>
            <person name="Hubbard S.S."/>
            <person name="Banfield J.F."/>
        </authorList>
    </citation>
    <scope>NUCLEOTIDE SEQUENCE [LARGE SCALE GENOMIC DNA]</scope>
</reference>
<proteinExistence type="predicted"/>
<sequence>MHTKNSLIAIVILLLLTGVGCVAKDSNGAQTITPEPEPIACTMDAKQCPDGTYVGRTGPNCEFVCPEINQ</sequence>
<protein>
    <recommendedName>
        <fullName evidence="4">Kazal-like domain-containing protein</fullName>
    </recommendedName>
</protein>
<keyword evidence="1" id="KW-0732">Signal</keyword>
<dbReference type="EMBL" id="MFRA01000005">
    <property type="protein sequence ID" value="OGH92826.1"/>
    <property type="molecule type" value="Genomic_DNA"/>
</dbReference>
<evidence type="ECO:0000313" key="2">
    <source>
        <dbReference type="EMBL" id="OGH92826.1"/>
    </source>
</evidence>
<comment type="caution">
    <text evidence="2">The sequence shown here is derived from an EMBL/GenBank/DDBJ whole genome shotgun (WGS) entry which is preliminary data.</text>
</comment>
<name>A0A1F6P9I5_9BACT</name>
<evidence type="ECO:0008006" key="4">
    <source>
        <dbReference type="Google" id="ProtNLM"/>
    </source>
</evidence>
<gene>
    <name evidence="2" type="ORF">A2563_04125</name>
</gene>
<feature type="signal peptide" evidence="1">
    <location>
        <begin position="1"/>
        <end position="23"/>
    </location>
</feature>
<dbReference type="PROSITE" id="PS51257">
    <property type="entry name" value="PROKAR_LIPOPROTEIN"/>
    <property type="match status" value="1"/>
</dbReference>
<feature type="chain" id="PRO_5009525954" description="Kazal-like domain-containing protein" evidence="1">
    <location>
        <begin position="24"/>
        <end position="70"/>
    </location>
</feature>
<dbReference type="AlphaFoldDB" id="A0A1F6P9I5"/>
<organism evidence="2 3">
    <name type="scientific">Candidatus Magasanikbacteria bacterium RIFOXYD1_FULL_40_23</name>
    <dbReference type="NCBI Taxonomy" id="1798705"/>
    <lineage>
        <taxon>Bacteria</taxon>
        <taxon>Candidatus Magasanikiibacteriota</taxon>
    </lineage>
</organism>
<evidence type="ECO:0000313" key="3">
    <source>
        <dbReference type="Proteomes" id="UP000176634"/>
    </source>
</evidence>
<accession>A0A1F6P9I5</accession>
<evidence type="ECO:0000256" key="1">
    <source>
        <dbReference type="SAM" id="SignalP"/>
    </source>
</evidence>
<dbReference type="STRING" id="1798705.A2563_04125"/>
<dbReference type="Proteomes" id="UP000176634">
    <property type="component" value="Unassembled WGS sequence"/>
</dbReference>